<dbReference type="AlphaFoldDB" id="A0A3G5AP33"/>
<evidence type="ECO:0000259" key="8">
    <source>
        <dbReference type="Pfam" id="PF02770"/>
    </source>
</evidence>
<evidence type="ECO:0000313" key="10">
    <source>
        <dbReference type="EMBL" id="AYV89098.1"/>
    </source>
</evidence>
<dbReference type="SUPFAM" id="SSF47203">
    <property type="entry name" value="Acyl-CoA dehydrogenase C-terminal domain-like"/>
    <property type="match status" value="1"/>
</dbReference>
<dbReference type="Pfam" id="PF00441">
    <property type="entry name" value="Acyl-CoA_dh_1"/>
    <property type="match status" value="1"/>
</dbReference>
<name>A0A3G5AP33_9ACAR</name>
<dbReference type="InterPro" id="IPR006091">
    <property type="entry name" value="Acyl-CoA_Oxase/DH_mid-dom"/>
</dbReference>
<proteinExistence type="evidence at transcript level"/>
<keyword evidence="3 6" id="KW-0285">Flavoprotein</keyword>
<organism evidence="10">
    <name type="scientific">Tetranychus truncatus</name>
    <dbReference type="NCBI Taxonomy" id="93132"/>
    <lineage>
        <taxon>Eukaryota</taxon>
        <taxon>Metazoa</taxon>
        <taxon>Ecdysozoa</taxon>
        <taxon>Arthropoda</taxon>
        <taxon>Chelicerata</taxon>
        <taxon>Arachnida</taxon>
        <taxon>Acari</taxon>
        <taxon>Acariformes</taxon>
        <taxon>Trombidiformes</taxon>
        <taxon>Prostigmata</taxon>
        <taxon>Eleutherengona</taxon>
        <taxon>Raphignathae</taxon>
        <taxon>Tetranychoidea</taxon>
        <taxon>Tetranychidae</taxon>
        <taxon>Tetranychus</taxon>
    </lineage>
</organism>
<dbReference type="GO" id="GO:0050660">
    <property type="term" value="F:flavin adenine dinucleotide binding"/>
    <property type="evidence" value="ECO:0007669"/>
    <property type="project" value="InterPro"/>
</dbReference>
<evidence type="ECO:0000256" key="3">
    <source>
        <dbReference type="ARBA" id="ARBA00022630"/>
    </source>
</evidence>
<keyword evidence="5 6" id="KW-0560">Oxidoreductase</keyword>
<reference evidence="10" key="1">
    <citation type="submission" date="2018-09" db="EMBL/GenBank/DDBJ databases">
        <title>Comparative analyses of salivary proteins from the facultative symbiont-infected and uninfected Tetranychus truncatus.</title>
        <authorList>
            <person name="Zhu Y.-X."/>
            <person name="Huang H.-J."/>
            <person name="Hong X.-Y."/>
        </authorList>
    </citation>
    <scope>NUCLEOTIDE SEQUENCE</scope>
</reference>
<evidence type="ECO:0000259" key="9">
    <source>
        <dbReference type="Pfam" id="PF02771"/>
    </source>
</evidence>
<evidence type="ECO:0000256" key="2">
    <source>
        <dbReference type="ARBA" id="ARBA00009347"/>
    </source>
</evidence>
<dbReference type="PANTHER" id="PTHR43884">
    <property type="entry name" value="ACYL-COA DEHYDROGENASE"/>
    <property type="match status" value="1"/>
</dbReference>
<dbReference type="Gene3D" id="1.10.540.10">
    <property type="entry name" value="Acyl-CoA dehydrogenase/oxidase, N-terminal domain"/>
    <property type="match status" value="1"/>
</dbReference>
<feature type="domain" description="Acyl-CoA dehydrogenase/oxidase C-terminal" evidence="7">
    <location>
        <begin position="274"/>
        <end position="421"/>
    </location>
</feature>
<dbReference type="Gene3D" id="1.20.140.10">
    <property type="entry name" value="Butyryl-CoA Dehydrogenase, subunit A, domain 3"/>
    <property type="match status" value="1"/>
</dbReference>
<comment type="cofactor">
    <cofactor evidence="1 6">
        <name>FAD</name>
        <dbReference type="ChEBI" id="CHEBI:57692"/>
    </cofactor>
</comment>
<dbReference type="InterPro" id="IPR037069">
    <property type="entry name" value="AcylCoA_DH/ox_N_sf"/>
</dbReference>
<keyword evidence="4 6" id="KW-0274">FAD</keyword>
<dbReference type="FunFam" id="2.40.110.10:FF:000001">
    <property type="entry name" value="Acyl-CoA dehydrogenase, mitochondrial"/>
    <property type="match status" value="1"/>
</dbReference>
<accession>A0A3G5AP33</accession>
<dbReference type="SUPFAM" id="SSF56645">
    <property type="entry name" value="Acyl-CoA dehydrogenase NM domain-like"/>
    <property type="match status" value="1"/>
</dbReference>
<dbReference type="EMBL" id="MH990551">
    <property type="protein sequence ID" value="AYV89098.1"/>
    <property type="molecule type" value="mRNA"/>
</dbReference>
<dbReference type="PANTHER" id="PTHR43884:SF12">
    <property type="entry name" value="ISOVALERYL-COA DEHYDROGENASE, MITOCHONDRIAL-RELATED"/>
    <property type="match status" value="1"/>
</dbReference>
<evidence type="ECO:0000259" key="7">
    <source>
        <dbReference type="Pfam" id="PF00441"/>
    </source>
</evidence>
<dbReference type="GO" id="GO:0003995">
    <property type="term" value="F:acyl-CoA dehydrogenase activity"/>
    <property type="evidence" value="ECO:0007669"/>
    <property type="project" value="InterPro"/>
</dbReference>
<dbReference type="InterPro" id="IPR013786">
    <property type="entry name" value="AcylCoA_DH/ox_N"/>
</dbReference>
<evidence type="ECO:0000256" key="6">
    <source>
        <dbReference type="RuleBase" id="RU362125"/>
    </source>
</evidence>
<dbReference type="Pfam" id="PF02771">
    <property type="entry name" value="Acyl-CoA_dh_N"/>
    <property type="match status" value="1"/>
</dbReference>
<dbReference type="Pfam" id="PF02770">
    <property type="entry name" value="Acyl-CoA_dh_M"/>
    <property type="match status" value="1"/>
</dbReference>
<sequence>MVILSSLVRSFNGRSIVFVSSRQLLGSYSVGNETGIRNESTGFNFEPSDESKHFIELSSKFTRDEIIPKAAYYDKTGEYPWEIVKKAHSIGLMNTFVPTKYGGPGLTLTDSLLMAEEIAYGCTGISTAIGNNALAGAPLLLHGSEELKEKYLGWITSEPVQGAYCVTEPGTGSDVSGLKTKAIKDANGDWIINGQKMWITNSGVAKWYFVLTRTNPDPKAKISEAFTGFVVDRDTPGITVGRKEWNMGQRCSDTRGLSFENVKVSKENMVGPEGKGFIVAMSAFDFTRPAVASAAVGLARRCLDEASKYALERKAFGQPIANYQAIQFKLADMMIGVETAKLAYLKAAWLHDRGEKNTLMASIAKCSAADIANRSASEAVQVFGGAGFNSEYPVEKLMRDAKILQIYEGTGEIQRMVIAREHIARMQKNGP</sequence>
<dbReference type="Gene3D" id="2.40.110.10">
    <property type="entry name" value="Butyryl-CoA Dehydrogenase, subunit A, domain 2"/>
    <property type="match status" value="1"/>
</dbReference>
<dbReference type="InterPro" id="IPR046373">
    <property type="entry name" value="Acyl-CoA_Oxase/DH_mid-dom_sf"/>
</dbReference>
<dbReference type="PROSITE" id="PS00073">
    <property type="entry name" value="ACYL_COA_DH_2"/>
    <property type="match status" value="1"/>
</dbReference>
<dbReference type="FunFam" id="1.20.140.10:FF:000011">
    <property type="entry name" value="Medium-chain specific acyl-CoA dehydrogenase, mitochondrial"/>
    <property type="match status" value="1"/>
</dbReference>
<evidence type="ECO:0000256" key="1">
    <source>
        <dbReference type="ARBA" id="ARBA00001974"/>
    </source>
</evidence>
<dbReference type="InterPro" id="IPR009075">
    <property type="entry name" value="AcylCo_DH/oxidase_C"/>
</dbReference>
<evidence type="ECO:0000256" key="4">
    <source>
        <dbReference type="ARBA" id="ARBA00022827"/>
    </source>
</evidence>
<feature type="domain" description="Acyl-CoA oxidase/dehydrogenase middle" evidence="8">
    <location>
        <begin position="163"/>
        <end position="262"/>
    </location>
</feature>
<dbReference type="InterPro" id="IPR036250">
    <property type="entry name" value="AcylCo_DH-like_C"/>
</dbReference>
<evidence type="ECO:0000256" key="5">
    <source>
        <dbReference type="ARBA" id="ARBA00023002"/>
    </source>
</evidence>
<dbReference type="InterPro" id="IPR006089">
    <property type="entry name" value="Acyl-CoA_DH_CS"/>
</dbReference>
<comment type="similarity">
    <text evidence="2 6">Belongs to the acyl-CoA dehydrogenase family.</text>
</comment>
<feature type="domain" description="Acyl-CoA dehydrogenase/oxidase N-terminal" evidence="9">
    <location>
        <begin position="48"/>
        <end position="157"/>
    </location>
</feature>
<dbReference type="InterPro" id="IPR009100">
    <property type="entry name" value="AcylCoA_DH/oxidase_NM_dom_sf"/>
</dbReference>
<protein>
    <submittedName>
        <fullName evidence="10">Acyl-CoA dehydrogenase</fullName>
    </submittedName>
</protein>